<dbReference type="InterPro" id="IPR050455">
    <property type="entry name" value="Tpx_Peroxidase_subfamily"/>
</dbReference>
<gene>
    <name evidence="3" type="ORF">HKI87_01g06040</name>
</gene>
<dbReference type="PANTHER" id="PTHR43110:SF1">
    <property type="entry name" value="THIOL PEROXIDASE"/>
    <property type="match status" value="1"/>
</dbReference>
<evidence type="ECO:0000313" key="4">
    <source>
        <dbReference type="Proteomes" id="UP001472866"/>
    </source>
</evidence>
<dbReference type="Gene3D" id="3.40.30.10">
    <property type="entry name" value="Glutaredoxin"/>
    <property type="match status" value="1"/>
</dbReference>
<proteinExistence type="predicted"/>
<dbReference type="InterPro" id="IPR000866">
    <property type="entry name" value="AhpC/TSA"/>
</dbReference>
<dbReference type="Proteomes" id="UP001472866">
    <property type="component" value="Chromosome 01"/>
</dbReference>
<dbReference type="InterPro" id="IPR013766">
    <property type="entry name" value="Thioredoxin_domain"/>
</dbReference>
<evidence type="ECO:0000256" key="1">
    <source>
        <dbReference type="ARBA" id="ARBA00023284"/>
    </source>
</evidence>
<accession>A0AAX4NZM3</accession>
<evidence type="ECO:0000313" key="3">
    <source>
        <dbReference type="EMBL" id="WZN59079.1"/>
    </source>
</evidence>
<protein>
    <submittedName>
        <fullName evidence="3">Thioredoxin domain-containing protein</fullName>
    </submittedName>
</protein>
<reference evidence="3 4" key="1">
    <citation type="submission" date="2024-03" db="EMBL/GenBank/DDBJ databases">
        <title>Complete genome sequence of the green alga Chloropicon roscoffensis RCC1871.</title>
        <authorList>
            <person name="Lemieux C."/>
            <person name="Pombert J.-F."/>
            <person name="Otis C."/>
            <person name="Turmel M."/>
        </authorList>
    </citation>
    <scope>NUCLEOTIDE SEQUENCE [LARGE SCALE GENOMIC DNA]</scope>
    <source>
        <strain evidence="3 4">RCC1871</strain>
    </source>
</reference>
<dbReference type="Pfam" id="PF00578">
    <property type="entry name" value="AhpC-TSA"/>
    <property type="match status" value="1"/>
</dbReference>
<dbReference type="InterPro" id="IPR036249">
    <property type="entry name" value="Thioredoxin-like_sf"/>
</dbReference>
<keyword evidence="1" id="KW-0676">Redox-active center</keyword>
<dbReference type="SUPFAM" id="SSF52833">
    <property type="entry name" value="Thioredoxin-like"/>
    <property type="match status" value="1"/>
</dbReference>
<dbReference type="AlphaFoldDB" id="A0AAX4NZM3"/>
<dbReference type="EMBL" id="CP151501">
    <property type="protein sequence ID" value="WZN59079.1"/>
    <property type="molecule type" value="Genomic_DNA"/>
</dbReference>
<dbReference type="PROSITE" id="PS51352">
    <property type="entry name" value="THIOREDOXIN_2"/>
    <property type="match status" value="1"/>
</dbReference>
<dbReference type="PANTHER" id="PTHR43110">
    <property type="entry name" value="THIOL PEROXIDASE"/>
    <property type="match status" value="1"/>
</dbReference>
<sequence length="175" mass="18382">MAATGAVEVGQPAPDFELLAGGFQPVKLSDYKGKKVVLAFFPCCFSGAFDDGCQCQLESLRSLTDAGVAVLGISRDQPFAQKAWMEKLGNPSLLTLSDFTMATAEAYVGTFNFGEFLDGVGVSKGLSGYVTSNRGTVAIDEAGNVVYKWVALDDAGKSHPGFLPDLGEVKKALGL</sequence>
<dbReference type="GO" id="GO:0016491">
    <property type="term" value="F:oxidoreductase activity"/>
    <property type="evidence" value="ECO:0007669"/>
    <property type="project" value="InterPro"/>
</dbReference>
<feature type="domain" description="Thioredoxin" evidence="2">
    <location>
        <begin position="7"/>
        <end position="175"/>
    </location>
</feature>
<evidence type="ECO:0000259" key="2">
    <source>
        <dbReference type="PROSITE" id="PS51352"/>
    </source>
</evidence>
<dbReference type="GO" id="GO:0016209">
    <property type="term" value="F:antioxidant activity"/>
    <property type="evidence" value="ECO:0007669"/>
    <property type="project" value="InterPro"/>
</dbReference>
<organism evidence="3 4">
    <name type="scientific">Chloropicon roscoffensis</name>
    <dbReference type="NCBI Taxonomy" id="1461544"/>
    <lineage>
        <taxon>Eukaryota</taxon>
        <taxon>Viridiplantae</taxon>
        <taxon>Chlorophyta</taxon>
        <taxon>Chloropicophyceae</taxon>
        <taxon>Chloropicales</taxon>
        <taxon>Chloropicaceae</taxon>
        <taxon>Chloropicon</taxon>
    </lineage>
</organism>
<keyword evidence="4" id="KW-1185">Reference proteome</keyword>
<name>A0AAX4NZM3_9CHLO</name>